<dbReference type="AlphaFoldDB" id="A0A814N6B9"/>
<comment type="caution">
    <text evidence="3">The sequence shown here is derived from an EMBL/GenBank/DDBJ whole genome shotgun (WGS) entry which is preliminary data.</text>
</comment>
<dbReference type="InterPro" id="IPR016024">
    <property type="entry name" value="ARM-type_fold"/>
</dbReference>
<evidence type="ECO:0000256" key="2">
    <source>
        <dbReference type="ARBA" id="ARBA00014933"/>
    </source>
</evidence>
<protein>
    <recommendedName>
        <fullName evidence="2">26S proteasome non-ATPase regulatory subunit 5</fullName>
    </recommendedName>
</protein>
<name>A0A814N6B9_9BILA</name>
<dbReference type="OrthoDB" id="10250600at2759"/>
<dbReference type="InterPro" id="IPR019538">
    <property type="entry name" value="PSMD5"/>
</dbReference>
<dbReference type="PANTHER" id="PTHR13554:SF10">
    <property type="entry name" value="26S PROTEASOME NON-ATPASE REGULATORY SUBUNIT 5"/>
    <property type="match status" value="1"/>
</dbReference>
<proteinExistence type="inferred from homology"/>
<dbReference type="Proteomes" id="UP000663879">
    <property type="component" value="Unassembled WGS sequence"/>
</dbReference>
<sequence>MALEEKNKLIELFDRLSTTSSFKQKSDIVSQAKHFIFNQMNEDEIRAFFVNNPSNFENLFVLNIWTKSLEESGGIVDLTEVYDIIEKIFHTFKTLNDLVKFFYDQIVFLLNSSNVSSEYQSREEFESKLKKLLVLFVEQIPNTTASYTILLTDLICFLTVRLDKIEAKHQEDQQRVHVFSCSIFENNLDLLKTLEKVSNLNSVQSFRIMEMFIRLATISNNHLMNISEEKYNLSEHLNHYLNDTSDLLSQLNCIELMGDLVVPAHGYFFMQKSGHLNNLIRFLEKSSLDDSNAQILIPSIVKLFGQITKERPQESKEHFPIYFDYLFRTAQNENLVKHAESIQFVIETFCFIFENNIVKKFTAENYQKEFSNLLERLVWMTKNCINDRIKTNALKCLSELFCPDSSLLDCDDTDTKWKHSHWITSEWINFSKNVYDHVTSIIPHENFLNLCLSFAKEPFAENRKSAHYYFKALSQTEWGLRLLFTPNKYNSEESFVDGYLMNRSIELDKPSLESKLEIIKLMVANFESDPILINIIGDVVYEKLKHYVNEGAFWIRGESRVAFESV</sequence>
<dbReference type="SUPFAM" id="SSF48371">
    <property type="entry name" value="ARM repeat"/>
    <property type="match status" value="1"/>
</dbReference>
<gene>
    <name evidence="3" type="ORF">OXX778_LOCUS20571</name>
</gene>
<comment type="similarity">
    <text evidence="1">Belongs to the proteasome subunit S5B/HSM3 family.</text>
</comment>
<evidence type="ECO:0000313" key="4">
    <source>
        <dbReference type="Proteomes" id="UP000663879"/>
    </source>
</evidence>
<organism evidence="3 4">
    <name type="scientific">Brachionus calyciflorus</name>
    <dbReference type="NCBI Taxonomy" id="104777"/>
    <lineage>
        <taxon>Eukaryota</taxon>
        <taxon>Metazoa</taxon>
        <taxon>Spiralia</taxon>
        <taxon>Gnathifera</taxon>
        <taxon>Rotifera</taxon>
        <taxon>Eurotatoria</taxon>
        <taxon>Monogononta</taxon>
        <taxon>Pseudotrocha</taxon>
        <taxon>Ploima</taxon>
        <taxon>Brachionidae</taxon>
        <taxon>Brachionus</taxon>
    </lineage>
</organism>
<dbReference type="PANTHER" id="PTHR13554">
    <property type="entry name" value="26S PROTEASOME NON-ATPASE REGULATORY SUBUNIT 5-RELATED"/>
    <property type="match status" value="1"/>
</dbReference>
<reference evidence="3" key="1">
    <citation type="submission" date="2021-02" db="EMBL/GenBank/DDBJ databases">
        <authorList>
            <person name="Nowell W R."/>
        </authorList>
    </citation>
    <scope>NUCLEOTIDE SEQUENCE</scope>
    <source>
        <strain evidence="3">Ploen Becks lab</strain>
    </source>
</reference>
<dbReference type="EMBL" id="CAJNOC010006941">
    <property type="protein sequence ID" value="CAF1088974.1"/>
    <property type="molecule type" value="Genomic_DNA"/>
</dbReference>
<dbReference type="GO" id="GO:0043248">
    <property type="term" value="P:proteasome assembly"/>
    <property type="evidence" value="ECO:0007669"/>
    <property type="project" value="InterPro"/>
</dbReference>
<dbReference type="Pfam" id="PF10508">
    <property type="entry name" value="Proteasom_PSMB"/>
    <property type="match status" value="1"/>
</dbReference>
<keyword evidence="4" id="KW-1185">Reference proteome</keyword>
<evidence type="ECO:0000256" key="1">
    <source>
        <dbReference type="ARBA" id="ARBA00006823"/>
    </source>
</evidence>
<dbReference type="GO" id="GO:0005829">
    <property type="term" value="C:cytosol"/>
    <property type="evidence" value="ECO:0007669"/>
    <property type="project" value="TreeGrafter"/>
</dbReference>
<evidence type="ECO:0000313" key="3">
    <source>
        <dbReference type="EMBL" id="CAF1088974.1"/>
    </source>
</evidence>
<accession>A0A814N6B9</accession>